<name>A0ABS4WUX2_9MICO</name>
<organism evidence="1 2">
    <name type="scientific">Microbacterium phyllosphaerae</name>
    <dbReference type="NCBI Taxonomy" id="124798"/>
    <lineage>
        <taxon>Bacteria</taxon>
        <taxon>Bacillati</taxon>
        <taxon>Actinomycetota</taxon>
        <taxon>Actinomycetes</taxon>
        <taxon>Micrococcales</taxon>
        <taxon>Microbacteriaceae</taxon>
        <taxon>Microbacterium</taxon>
    </lineage>
</organism>
<comment type="caution">
    <text evidence="1">The sequence shown here is derived from an EMBL/GenBank/DDBJ whole genome shotgun (WGS) entry which is preliminary data.</text>
</comment>
<dbReference type="RefSeq" id="WP_210098978.1">
    <property type="nucleotide sequence ID" value="NZ_BAAAIO010000002.1"/>
</dbReference>
<evidence type="ECO:0000313" key="1">
    <source>
        <dbReference type="EMBL" id="MBP2379995.1"/>
    </source>
</evidence>
<protein>
    <submittedName>
        <fullName evidence="1">Metal-responsive CopG/Arc/MetJ family transcriptional regulator</fullName>
    </submittedName>
</protein>
<sequence>MKTAISVPDGDFARFERLAARHGMNRSEFFQLAGRRLADELEGSSDLTRIGNQILAQAGSDAEDELFVRANEQRLREDSDW</sequence>
<evidence type="ECO:0000313" key="2">
    <source>
        <dbReference type="Proteomes" id="UP000703720"/>
    </source>
</evidence>
<accession>A0ABS4WUX2</accession>
<gene>
    <name evidence="1" type="ORF">JOF42_003490</name>
</gene>
<proteinExistence type="predicted"/>
<dbReference type="Proteomes" id="UP000703720">
    <property type="component" value="Unassembled WGS sequence"/>
</dbReference>
<dbReference type="EMBL" id="JAGIOA010000001">
    <property type="protein sequence ID" value="MBP2379995.1"/>
    <property type="molecule type" value="Genomic_DNA"/>
</dbReference>
<reference evidence="1 2" key="1">
    <citation type="submission" date="2021-03" db="EMBL/GenBank/DDBJ databases">
        <title>Sequencing the genomes of 1000 actinobacteria strains.</title>
        <authorList>
            <person name="Klenk H.-P."/>
        </authorList>
    </citation>
    <scope>NUCLEOTIDE SEQUENCE [LARGE SCALE GENOMIC DNA]</scope>
    <source>
        <strain evidence="1 2">DSM 13468</strain>
    </source>
</reference>
<keyword evidence="2" id="KW-1185">Reference proteome</keyword>